<proteinExistence type="predicted"/>
<dbReference type="EMBL" id="CP032125">
    <property type="protein sequence ID" value="AXX97578.1"/>
    <property type="molecule type" value="Genomic_DNA"/>
</dbReference>
<keyword evidence="1" id="KW-0732">Signal</keyword>
<accession>A0A347UFF0</accession>
<feature type="signal peptide" evidence="1">
    <location>
        <begin position="1"/>
        <end position="20"/>
    </location>
</feature>
<gene>
    <name evidence="2" type="ORF">BAR1_06295</name>
</gene>
<reference evidence="2 3" key="1">
    <citation type="submission" date="2018-09" db="EMBL/GenBank/DDBJ databases">
        <title>Profundibacter amoris BAR1 gen. nov., sp. nov., a new member of the Roseobacter clade isolated at Lokis Castle Vent Field on the Arctic Mid-Oceanic Ridge.</title>
        <authorList>
            <person name="Le Moine Bauer S."/>
            <person name="Sjoeberg A.G."/>
            <person name="L'Haridon S."/>
            <person name="Stokke R."/>
            <person name="Roalkvam I."/>
            <person name="Steen I.H."/>
            <person name="Dahle H."/>
        </authorList>
    </citation>
    <scope>NUCLEOTIDE SEQUENCE [LARGE SCALE GENOMIC DNA]</scope>
    <source>
        <strain evidence="2 3">BAR1</strain>
    </source>
</reference>
<evidence type="ECO:0000313" key="3">
    <source>
        <dbReference type="Proteomes" id="UP000261704"/>
    </source>
</evidence>
<keyword evidence="3" id="KW-1185">Reference proteome</keyword>
<evidence type="ECO:0000313" key="2">
    <source>
        <dbReference type="EMBL" id="AXX97578.1"/>
    </source>
</evidence>
<organism evidence="2 3">
    <name type="scientific">Profundibacter amoris</name>
    <dbReference type="NCBI Taxonomy" id="2171755"/>
    <lineage>
        <taxon>Bacteria</taxon>
        <taxon>Pseudomonadati</taxon>
        <taxon>Pseudomonadota</taxon>
        <taxon>Alphaproteobacteria</taxon>
        <taxon>Rhodobacterales</taxon>
        <taxon>Paracoccaceae</taxon>
        <taxon>Profundibacter</taxon>
    </lineage>
</organism>
<dbReference type="RefSeq" id="WP_118942235.1">
    <property type="nucleotide sequence ID" value="NZ_CP032125.1"/>
</dbReference>
<dbReference type="AlphaFoldDB" id="A0A347UFF0"/>
<evidence type="ECO:0000256" key="1">
    <source>
        <dbReference type="SAM" id="SignalP"/>
    </source>
</evidence>
<dbReference type="KEGG" id="pamo:BAR1_06295"/>
<feature type="chain" id="PRO_5017072004" description="Outer membrane protein beta-barrel domain-containing protein" evidence="1">
    <location>
        <begin position="21"/>
        <end position="215"/>
    </location>
</feature>
<dbReference type="Proteomes" id="UP000261704">
    <property type="component" value="Chromosome"/>
</dbReference>
<sequence length="215" mass="23055">MRLIYSVFAALLLSVVSATAGSSYLALSLGTSFENHDFDVWNGPATPGRRALTASARSSDYAVAFGVRDIFHIGKRPYDLEFEVFERQNSHFTATGAAGNHPTAIRTTSILLSAWTAVAQGKKWTLKAGAGVGARHSVYRMTGPGISFTTTDRAPYAMVGLRLAKQAGARTRVFTEIRAHTRPPIYSAGGPMQGPLEHNSAGITLRMGLQITLGK</sequence>
<name>A0A347UFF0_9RHOB</name>
<protein>
    <recommendedName>
        <fullName evidence="4">Outer membrane protein beta-barrel domain-containing protein</fullName>
    </recommendedName>
</protein>
<evidence type="ECO:0008006" key="4">
    <source>
        <dbReference type="Google" id="ProtNLM"/>
    </source>
</evidence>